<dbReference type="InterPro" id="IPR014729">
    <property type="entry name" value="Rossmann-like_a/b/a_fold"/>
</dbReference>
<dbReference type="InterPro" id="IPR013166">
    <property type="entry name" value="Citrate_lyase_ligase_C"/>
</dbReference>
<comment type="catalytic activity">
    <reaction evidence="3">
        <text>holo-[citrate lyase ACP] + acetate + ATP = acetyl-[citrate lyase ACP] + AMP + diphosphate</text>
        <dbReference type="Rhea" id="RHEA:23788"/>
        <dbReference type="Rhea" id="RHEA-COMP:10158"/>
        <dbReference type="Rhea" id="RHEA-COMP:13710"/>
        <dbReference type="ChEBI" id="CHEBI:30089"/>
        <dbReference type="ChEBI" id="CHEBI:30616"/>
        <dbReference type="ChEBI" id="CHEBI:33019"/>
        <dbReference type="ChEBI" id="CHEBI:82683"/>
        <dbReference type="ChEBI" id="CHEBI:137976"/>
        <dbReference type="ChEBI" id="CHEBI:456215"/>
        <dbReference type="EC" id="6.2.1.22"/>
    </reaction>
</comment>
<evidence type="ECO:0000256" key="2">
    <source>
        <dbReference type="ARBA" id="ARBA00022840"/>
    </source>
</evidence>
<evidence type="ECO:0000259" key="4">
    <source>
        <dbReference type="PROSITE" id="PS51186"/>
    </source>
</evidence>
<dbReference type="InterPro" id="IPR000182">
    <property type="entry name" value="GNAT_dom"/>
</dbReference>
<keyword evidence="3 5" id="KW-0436">Ligase</keyword>
<feature type="domain" description="N-acetyltransferase" evidence="4">
    <location>
        <begin position="1"/>
        <end position="128"/>
    </location>
</feature>
<reference evidence="5" key="2">
    <citation type="submission" date="2021-09" db="EMBL/GenBank/DDBJ databases">
        <authorList>
            <person name="Gilroy R."/>
        </authorList>
    </citation>
    <scope>NUCLEOTIDE SEQUENCE</scope>
    <source>
        <strain evidence="5">ChiHjej13B12-9602</strain>
    </source>
</reference>
<evidence type="ECO:0000256" key="1">
    <source>
        <dbReference type="ARBA" id="ARBA00022741"/>
    </source>
</evidence>
<sequence>MVDYVADKVWPQDKATLAKVDALLAEEGIRRDANLDYTCVIRDDDYHVLATGSCFGNTLRCLAVSSAHQGEGLMNKLIDHLISVEYERGNLKLFVYTKTSTAKFFCDVGFHEIARIDGVLSFLENRADGFPRYLRELSATRQPGTAGAVVMNANPFTLGHRHLVEVAAGTVDTLHLFVVSEGAGPIPFSVRKRLVEEGVSDLSNVVVHESGPYIISSATFPSYFLKDDAAVNEGHARLDIAVFTRIAQELGIARRFVGEEPTSRVTGIYNRVMLEELPRAGIACQVVPRLEVDGAPVSASTVRCALQRGDLETVRKLVPCSTYRFFASAEAAPVLDRLRATADVCHY</sequence>
<comment type="caution">
    <text evidence="5">The sequence shown here is derived from an EMBL/GenBank/DDBJ whole genome shotgun (WGS) entry which is preliminary data.</text>
</comment>
<keyword evidence="2 3" id="KW-0067">ATP-binding</keyword>
<dbReference type="EMBL" id="DYUZ01000015">
    <property type="protein sequence ID" value="HJG36970.1"/>
    <property type="molecule type" value="Genomic_DNA"/>
</dbReference>
<dbReference type="SMART" id="SM00764">
    <property type="entry name" value="Citrate_ly_lig"/>
    <property type="match status" value="1"/>
</dbReference>
<dbReference type="NCBIfam" id="TIGR00124">
    <property type="entry name" value="cit_ly_ligase"/>
    <property type="match status" value="1"/>
</dbReference>
<reference evidence="5" key="1">
    <citation type="journal article" date="2021" name="PeerJ">
        <title>Extensive microbial diversity within the chicken gut microbiome revealed by metagenomics and culture.</title>
        <authorList>
            <person name="Gilroy R."/>
            <person name="Ravi A."/>
            <person name="Getino M."/>
            <person name="Pursley I."/>
            <person name="Horton D.L."/>
            <person name="Alikhan N.F."/>
            <person name="Baker D."/>
            <person name="Gharbi K."/>
            <person name="Hall N."/>
            <person name="Watson M."/>
            <person name="Adriaenssens E.M."/>
            <person name="Foster-Nyarko E."/>
            <person name="Jarju S."/>
            <person name="Secka A."/>
            <person name="Antonio M."/>
            <person name="Oren A."/>
            <person name="Chaudhuri R.R."/>
            <person name="La Ragione R."/>
            <person name="Hildebrand F."/>
            <person name="Pallen M.J."/>
        </authorList>
    </citation>
    <scope>NUCLEOTIDE SEQUENCE</scope>
    <source>
        <strain evidence="5">ChiHjej13B12-9602</strain>
    </source>
</reference>
<dbReference type="InterPro" id="IPR005216">
    <property type="entry name" value="Citrate_lyase_ligase"/>
</dbReference>
<dbReference type="PIRSF" id="PIRSF005751">
    <property type="entry name" value="Acet_citr_lig"/>
    <property type="match status" value="1"/>
</dbReference>
<dbReference type="PANTHER" id="PTHR40599:SF1">
    <property type="entry name" value="[CITRATE [PRO-3S]-LYASE] LIGASE"/>
    <property type="match status" value="1"/>
</dbReference>
<proteinExistence type="predicted"/>
<dbReference type="SUPFAM" id="SSF55729">
    <property type="entry name" value="Acyl-CoA N-acyltransferases (Nat)"/>
    <property type="match status" value="1"/>
</dbReference>
<dbReference type="RefSeq" id="WP_273189452.1">
    <property type="nucleotide sequence ID" value="NZ_DYUZ01000015.1"/>
</dbReference>
<name>A0A921IU92_9ACTN</name>
<evidence type="ECO:0000256" key="3">
    <source>
        <dbReference type="PIRNR" id="PIRNR005751"/>
    </source>
</evidence>
<dbReference type="EC" id="6.2.1.22" evidence="3"/>
<organism evidence="5 6">
    <name type="scientific">Enorma phocaeensis</name>
    <dbReference type="NCBI Taxonomy" id="1871019"/>
    <lineage>
        <taxon>Bacteria</taxon>
        <taxon>Bacillati</taxon>
        <taxon>Actinomycetota</taxon>
        <taxon>Coriobacteriia</taxon>
        <taxon>Coriobacteriales</taxon>
        <taxon>Coriobacteriaceae</taxon>
        <taxon>Enorma</taxon>
    </lineage>
</organism>
<evidence type="ECO:0000313" key="5">
    <source>
        <dbReference type="EMBL" id="HJG36970.1"/>
    </source>
</evidence>
<dbReference type="GO" id="GO:0016747">
    <property type="term" value="F:acyltransferase activity, transferring groups other than amino-acyl groups"/>
    <property type="evidence" value="ECO:0007669"/>
    <property type="project" value="InterPro"/>
</dbReference>
<accession>A0A921IU92</accession>
<dbReference type="Proteomes" id="UP000753256">
    <property type="component" value="Unassembled WGS sequence"/>
</dbReference>
<dbReference type="GO" id="GO:0008771">
    <property type="term" value="F:[citrate (pro-3S)-lyase] ligase activity"/>
    <property type="evidence" value="ECO:0007669"/>
    <property type="project" value="UniProtKB-EC"/>
</dbReference>
<dbReference type="SUPFAM" id="SSF52374">
    <property type="entry name" value="Nucleotidylyl transferase"/>
    <property type="match status" value="1"/>
</dbReference>
<protein>
    <recommendedName>
        <fullName evidence="3">[Citrate [pro-3S]-lyase] ligase</fullName>
        <ecNumber evidence="3">6.2.1.22</ecNumber>
    </recommendedName>
</protein>
<dbReference type="Gene3D" id="3.40.630.30">
    <property type="match status" value="1"/>
</dbReference>
<dbReference type="PROSITE" id="PS51186">
    <property type="entry name" value="GNAT"/>
    <property type="match status" value="1"/>
</dbReference>
<comment type="function">
    <text evidence="3">Acetylation of prosthetic group (2-(5''-phosphoribosyl)-3'-dephosphocoenzyme-A) of the gamma subunit of citrate lyase.</text>
</comment>
<gene>
    <name evidence="5" type="primary">citC</name>
    <name evidence="5" type="ORF">K8V70_03775</name>
</gene>
<dbReference type="PANTHER" id="PTHR40599">
    <property type="entry name" value="[CITRATE [PRO-3S]-LYASE] LIGASE"/>
    <property type="match status" value="1"/>
</dbReference>
<dbReference type="Pfam" id="PF08218">
    <property type="entry name" value="Citrate_ly_lig"/>
    <property type="match status" value="1"/>
</dbReference>
<evidence type="ECO:0000313" key="6">
    <source>
        <dbReference type="Proteomes" id="UP000753256"/>
    </source>
</evidence>
<dbReference type="InterPro" id="IPR016181">
    <property type="entry name" value="Acyl_CoA_acyltransferase"/>
</dbReference>
<dbReference type="AlphaFoldDB" id="A0A921IU92"/>
<dbReference type="Gene3D" id="3.40.50.620">
    <property type="entry name" value="HUPs"/>
    <property type="match status" value="1"/>
</dbReference>
<keyword evidence="1 3" id="KW-0547">Nucleotide-binding</keyword>
<dbReference type="GO" id="GO:0005524">
    <property type="term" value="F:ATP binding"/>
    <property type="evidence" value="ECO:0007669"/>
    <property type="project" value="UniProtKB-UniRule"/>
</dbReference>